<dbReference type="SUPFAM" id="SSF56281">
    <property type="entry name" value="Metallo-hydrolase/oxidoreductase"/>
    <property type="match status" value="1"/>
</dbReference>
<dbReference type="NCBIfam" id="TIGR04559">
    <property type="entry name" value="SoxH_rel_PQQ_2"/>
    <property type="match status" value="1"/>
</dbReference>
<dbReference type="SMART" id="SM00849">
    <property type="entry name" value="Lactamase_B"/>
    <property type="match status" value="1"/>
</dbReference>
<keyword evidence="4" id="KW-1185">Reference proteome</keyword>
<dbReference type="InterPro" id="IPR030829">
    <property type="entry name" value="SoxH-rel_PQQ_2"/>
</dbReference>
<comment type="caution">
    <text evidence="3">The sequence shown here is derived from an EMBL/GenBank/DDBJ whole genome shotgun (WGS) entry which is preliminary data.</text>
</comment>
<organism evidence="3 4">
    <name type="scientific">Methylophilus luteus</name>
    <dbReference type="NCBI Taxonomy" id="640108"/>
    <lineage>
        <taxon>Bacteria</taxon>
        <taxon>Pseudomonadati</taxon>
        <taxon>Pseudomonadota</taxon>
        <taxon>Betaproteobacteria</taxon>
        <taxon>Nitrosomonadales</taxon>
        <taxon>Methylophilaceae</taxon>
        <taxon>Methylophilus</taxon>
    </lineage>
</organism>
<dbReference type="RefSeq" id="WP_379058989.1">
    <property type="nucleotide sequence ID" value="NZ_JBHTKB010000004.1"/>
</dbReference>
<dbReference type="PANTHER" id="PTHR42951:SF4">
    <property type="entry name" value="ACYL-COENZYME A THIOESTERASE MBLAC2"/>
    <property type="match status" value="1"/>
</dbReference>
<evidence type="ECO:0000256" key="1">
    <source>
        <dbReference type="ARBA" id="ARBA00005250"/>
    </source>
</evidence>
<evidence type="ECO:0000313" key="3">
    <source>
        <dbReference type="EMBL" id="MFD0914739.1"/>
    </source>
</evidence>
<dbReference type="Pfam" id="PF00753">
    <property type="entry name" value="Lactamase_B"/>
    <property type="match status" value="1"/>
</dbReference>
<dbReference type="InterPro" id="IPR001279">
    <property type="entry name" value="Metallo-B-lactamas"/>
</dbReference>
<dbReference type="CDD" id="cd16282">
    <property type="entry name" value="metallo-hydrolase-like_MBL-fold"/>
    <property type="match status" value="1"/>
</dbReference>
<dbReference type="PANTHER" id="PTHR42951">
    <property type="entry name" value="METALLO-BETA-LACTAMASE DOMAIN-CONTAINING"/>
    <property type="match status" value="1"/>
</dbReference>
<proteinExistence type="inferred from homology"/>
<feature type="domain" description="Metallo-beta-lactamase" evidence="2">
    <location>
        <begin position="55"/>
        <end position="238"/>
    </location>
</feature>
<evidence type="ECO:0000313" key="4">
    <source>
        <dbReference type="Proteomes" id="UP001597128"/>
    </source>
</evidence>
<dbReference type="Gene3D" id="3.60.15.10">
    <property type="entry name" value="Ribonuclease Z/Hydroxyacylglutathione hydrolase-like"/>
    <property type="match status" value="1"/>
</dbReference>
<accession>A0ABW3F8E6</accession>
<dbReference type="InterPro" id="IPR036866">
    <property type="entry name" value="RibonucZ/Hydroxyglut_hydro"/>
</dbReference>
<name>A0ABW3F8E6_9PROT</name>
<dbReference type="Proteomes" id="UP001597128">
    <property type="component" value="Unassembled WGS sequence"/>
</dbReference>
<comment type="similarity">
    <text evidence="1">Belongs to the metallo-beta-lactamase superfamily. Class-B beta-lactamase family.</text>
</comment>
<dbReference type="EMBL" id="JBHTKB010000004">
    <property type="protein sequence ID" value="MFD0914739.1"/>
    <property type="molecule type" value="Genomic_DNA"/>
</dbReference>
<protein>
    <submittedName>
        <fullName evidence="3">Quinoprotein relay system zinc metallohydrolase 2</fullName>
    </submittedName>
</protein>
<gene>
    <name evidence="3" type="ORF">ACFQ1Z_14350</name>
</gene>
<evidence type="ECO:0000259" key="2">
    <source>
        <dbReference type="SMART" id="SM00849"/>
    </source>
</evidence>
<reference evidence="4" key="1">
    <citation type="journal article" date="2019" name="Int. J. Syst. Evol. Microbiol.">
        <title>The Global Catalogue of Microorganisms (GCM) 10K type strain sequencing project: providing services to taxonomists for standard genome sequencing and annotation.</title>
        <authorList>
            <consortium name="The Broad Institute Genomics Platform"/>
            <consortium name="The Broad Institute Genome Sequencing Center for Infectious Disease"/>
            <person name="Wu L."/>
            <person name="Ma J."/>
        </authorList>
    </citation>
    <scope>NUCLEOTIDE SEQUENCE [LARGE SCALE GENOMIC DNA]</scope>
    <source>
        <strain evidence="4">CCUG 58412</strain>
    </source>
</reference>
<dbReference type="InterPro" id="IPR050855">
    <property type="entry name" value="NDM-1-like"/>
</dbReference>
<sequence>MLSKIARLCVGVTFGFVTFCSHVWADSFELKKVAEGVYVHHGQHQDIDDGYQGDICNLGVVIGRDAIAVIDSGGSKHTGEQLLQAIRRISKLPVRYVINTHVHPDHIYGNAAFQGEPVHFVGHEKLANTMLLRKEQYEKLNASLLGDAGKASSTIPPDTAVHGQLSLDLGDRVLQLQSQSVAHTHTDLTVLDSKTNTLFTGDLLFAQRTPVVEGDIKGLIAVLDKLNQSQYALIVPGHGQESADQKTIIGDELRYLNLLLADVRSNIKKGISMEQTMDTAAESERKKWLLFEIANRRNVNVIYPQLEWE</sequence>